<protein>
    <submittedName>
        <fullName evidence="3">ComE operon protein 1</fullName>
    </submittedName>
    <submittedName>
        <fullName evidence="4">Competence protein ComE</fullName>
    </submittedName>
    <submittedName>
        <fullName evidence="8">Helix-hairpin-helix domain-containing protein</fullName>
    </submittedName>
</protein>
<reference evidence="7 11" key="3">
    <citation type="journal article" date="2018" name="Genome Announc.">
        <title>Fifty-Six Draft Genome Sequences of 10 Lactobacillus Species from 22 Commercial Dietary Supplements.</title>
        <authorList>
            <person name="Gangiredla J."/>
            <person name="Barnaba T.J."/>
            <person name="Mammel M.K."/>
            <person name="Lacher D.W."/>
            <person name="Elkins C.A."/>
            <person name="Lampel K.A."/>
            <person name="Whitehouse C.A."/>
            <person name="Tartera C."/>
        </authorList>
    </citation>
    <scope>NUCLEOTIDE SEQUENCE [LARGE SCALE GENOMIC DNA]</scope>
    <source>
        <strain evidence="7 11">DS11_12</strain>
    </source>
</reference>
<dbReference type="EMBL" id="NBEB01000037">
    <property type="protein sequence ID" value="OQQ84966.1"/>
    <property type="molecule type" value="Genomic_DNA"/>
</dbReference>
<dbReference type="InterPro" id="IPR010994">
    <property type="entry name" value="RuvA_2-like"/>
</dbReference>
<dbReference type="InterPro" id="IPR004509">
    <property type="entry name" value="Competence_ComEA_HhH"/>
</dbReference>
<proteinExistence type="predicted"/>
<evidence type="ECO:0000313" key="12">
    <source>
        <dbReference type="Proteomes" id="UP000470980"/>
    </source>
</evidence>
<gene>
    <name evidence="3" type="primary">comEA</name>
    <name evidence="6" type="ORF">B6U60_03145</name>
    <name evidence="7" type="ORF">DBP89_01445</name>
    <name evidence="5" type="ORF">FYL06_02855</name>
    <name evidence="4" type="ORF">FYL10_01015</name>
    <name evidence="3" type="ORF">LSJ_0738</name>
    <name evidence="8" type="ORF">QFE45_04320</name>
</gene>
<dbReference type="Proteomes" id="UP000470980">
    <property type="component" value="Unassembled WGS sequence"/>
</dbReference>
<dbReference type="GO" id="GO:0006281">
    <property type="term" value="P:DNA repair"/>
    <property type="evidence" value="ECO:0007669"/>
    <property type="project" value="InterPro"/>
</dbReference>
<evidence type="ECO:0000313" key="8">
    <source>
        <dbReference type="EMBL" id="WII29339.1"/>
    </source>
</evidence>
<reference evidence="6 10" key="2">
    <citation type="submission" date="2017-03" db="EMBL/GenBank/DDBJ databases">
        <title>Phylogenomics and comparative genomics of Lactobacillus salivarius, a mammalian gut commensal.</title>
        <authorList>
            <person name="Harris H.M."/>
        </authorList>
    </citation>
    <scope>NUCLEOTIDE SEQUENCE [LARGE SCALE GENOMIC DNA]</scope>
    <source>
        <strain evidence="6 10">LMG 14477</strain>
    </source>
</reference>
<keyword evidence="1" id="KW-0472">Membrane</keyword>
<dbReference type="SMART" id="SM00278">
    <property type="entry name" value="HhH1"/>
    <property type="match status" value="2"/>
</dbReference>
<evidence type="ECO:0000256" key="1">
    <source>
        <dbReference type="SAM" id="Phobius"/>
    </source>
</evidence>
<dbReference type="EMBL" id="VSTU01000002">
    <property type="protein sequence ID" value="MYZ65900.1"/>
    <property type="molecule type" value="Genomic_DNA"/>
</dbReference>
<dbReference type="Proteomes" id="UP000244552">
    <property type="component" value="Unassembled WGS sequence"/>
</dbReference>
<dbReference type="InterPro" id="IPR019554">
    <property type="entry name" value="Soluble_ligand-bd"/>
</dbReference>
<dbReference type="InterPro" id="IPR051675">
    <property type="entry name" value="Endo/Exo/Phosphatase_dom_1"/>
</dbReference>
<evidence type="ECO:0000313" key="3">
    <source>
        <dbReference type="EMBL" id="AIR10428.1"/>
    </source>
</evidence>
<dbReference type="PANTHER" id="PTHR21180:SF32">
    <property type="entry name" value="ENDONUCLEASE_EXONUCLEASE_PHOSPHATASE FAMILY DOMAIN-CONTAINING PROTEIN 1"/>
    <property type="match status" value="1"/>
</dbReference>
<dbReference type="Proteomes" id="UP001231316">
    <property type="component" value="Chromosome"/>
</dbReference>
<dbReference type="Proteomes" id="UP000471300">
    <property type="component" value="Unassembled WGS sequence"/>
</dbReference>
<keyword evidence="1" id="KW-0812">Transmembrane</keyword>
<dbReference type="Proteomes" id="UP000192638">
    <property type="component" value="Unassembled WGS sequence"/>
</dbReference>
<dbReference type="Proteomes" id="UP000029488">
    <property type="component" value="Chromosome"/>
</dbReference>
<dbReference type="Gene3D" id="1.10.150.280">
    <property type="entry name" value="AF1531-like domain"/>
    <property type="match status" value="1"/>
</dbReference>
<dbReference type="EMBL" id="QAGV01000001">
    <property type="protein sequence ID" value="PTR98819.1"/>
    <property type="molecule type" value="Genomic_DNA"/>
</dbReference>
<feature type="transmembrane region" description="Helical" evidence="1">
    <location>
        <begin position="18"/>
        <end position="35"/>
    </location>
</feature>
<evidence type="ECO:0000313" key="5">
    <source>
        <dbReference type="EMBL" id="MYZ65900.1"/>
    </source>
</evidence>
<evidence type="ECO:0000313" key="4">
    <source>
        <dbReference type="EMBL" id="MYY72276.1"/>
    </source>
</evidence>
<dbReference type="KEGG" id="lsj:LSJ_0738"/>
<evidence type="ECO:0000313" key="9">
    <source>
        <dbReference type="Proteomes" id="UP000029488"/>
    </source>
</evidence>
<keyword evidence="1" id="KW-1133">Transmembrane helix</keyword>
<dbReference type="EMBL" id="CP123971">
    <property type="protein sequence ID" value="WII29339.1"/>
    <property type="molecule type" value="Genomic_DNA"/>
</dbReference>
<accession>A0A089QF59</accession>
<dbReference type="NCBIfam" id="TIGR00426">
    <property type="entry name" value="competence protein ComEA helix-hairpin-helix repeat region"/>
    <property type="match status" value="1"/>
</dbReference>
<dbReference type="AlphaFoldDB" id="A0A089QF59"/>
<dbReference type="SUPFAM" id="SSF47781">
    <property type="entry name" value="RuvA domain 2-like"/>
    <property type="match status" value="1"/>
</dbReference>
<feature type="domain" description="Helix-hairpin-helix DNA-binding motif class 1" evidence="2">
    <location>
        <begin position="177"/>
        <end position="196"/>
    </location>
</feature>
<dbReference type="EMBL" id="VSTR01000001">
    <property type="protein sequence ID" value="MYY72276.1"/>
    <property type="molecule type" value="Genomic_DNA"/>
</dbReference>
<dbReference type="RefSeq" id="WP_003700061.1">
    <property type="nucleotide sequence ID" value="NZ_CAKMBQ010000001.1"/>
</dbReference>
<evidence type="ECO:0000313" key="13">
    <source>
        <dbReference type="Proteomes" id="UP000471300"/>
    </source>
</evidence>
<dbReference type="EMBL" id="CP007646">
    <property type="protein sequence ID" value="AIR10428.1"/>
    <property type="molecule type" value="Genomic_DNA"/>
</dbReference>
<reference evidence="12 13" key="4">
    <citation type="journal article" date="2020" name="Food Funct.">
        <title>Screening of Lactobacillus salivarius strains from the feces of Chinese populations and the evaluation of their effects against intestinal inflammation in mice.</title>
        <authorList>
            <person name="Zhai Q."/>
            <person name="Shen X."/>
            <person name="Cen S."/>
            <person name="Zhang C."/>
            <person name="Tian F."/>
            <person name="Zhao J."/>
            <person name="Zhang H."/>
            <person name="Xue Y."/>
            <person name="Chen W."/>
        </authorList>
    </citation>
    <scope>NUCLEOTIDE SEQUENCE [LARGE SCALE GENOMIC DNA]</scope>
    <source>
        <strain evidence="5 13">FZJTZ28M4.scaf</strain>
        <strain evidence="4 12">FZJTZ9M6.scaf</strain>
    </source>
</reference>
<reference evidence="3 9" key="1">
    <citation type="journal article" date="2014" name="BMC Genomics">
        <title>Unusual genome complexity in Lactobacillus salivarius JCM1046.</title>
        <authorList>
            <person name="Raftis E.J."/>
            <person name="Forde B.M."/>
            <person name="Claesson M.J."/>
            <person name="O'Toole P.W."/>
        </authorList>
    </citation>
    <scope>NUCLEOTIDE SEQUENCE [LARGE SCALE GENOMIC DNA]</scope>
    <source>
        <strain evidence="3 9">JCM1046</strain>
    </source>
</reference>
<evidence type="ECO:0000313" key="11">
    <source>
        <dbReference type="Proteomes" id="UP000244552"/>
    </source>
</evidence>
<evidence type="ECO:0000313" key="6">
    <source>
        <dbReference type="EMBL" id="OQQ84966.1"/>
    </source>
</evidence>
<sequence length="229" mass="25343">MKEEIKEKLQEFLENNKWQIVTIVIAIIVTLIFVLPTKHSDSDTFEISSSSTSQISKVSTSVPQVKSSVTKKEIFVDIKGAVKHPGLYKAKPNQRLAYIIQQAGGLENNADVSKLNYAHKLSDQMMIYVPKQGENYTGDVIIELQSENTMSSDTSNSNTTEEAGDNSKINLNTATKEQLTQLNGIGDKKAELIISYRDEHGKFKTIDELKNVSGIGDKTFAAISDKLTV</sequence>
<dbReference type="GO" id="GO:0015627">
    <property type="term" value="C:type II protein secretion system complex"/>
    <property type="evidence" value="ECO:0007669"/>
    <property type="project" value="TreeGrafter"/>
</dbReference>
<dbReference type="InterPro" id="IPR003583">
    <property type="entry name" value="Hlx-hairpin-Hlx_DNA-bd_motif"/>
</dbReference>
<feature type="domain" description="Helix-hairpin-helix DNA-binding motif class 1" evidence="2">
    <location>
        <begin position="207"/>
        <end position="226"/>
    </location>
</feature>
<dbReference type="Pfam" id="PF12836">
    <property type="entry name" value="HHH_3"/>
    <property type="match status" value="1"/>
</dbReference>
<evidence type="ECO:0000313" key="10">
    <source>
        <dbReference type="Proteomes" id="UP000192638"/>
    </source>
</evidence>
<dbReference type="GO" id="GO:0003677">
    <property type="term" value="F:DNA binding"/>
    <property type="evidence" value="ECO:0007669"/>
    <property type="project" value="InterPro"/>
</dbReference>
<dbReference type="PANTHER" id="PTHR21180">
    <property type="entry name" value="ENDONUCLEASE/EXONUCLEASE/PHOSPHATASE FAMILY DOMAIN-CONTAINING PROTEIN 1"/>
    <property type="match status" value="1"/>
</dbReference>
<dbReference type="GO" id="GO:0015628">
    <property type="term" value="P:protein secretion by the type II secretion system"/>
    <property type="evidence" value="ECO:0007669"/>
    <property type="project" value="TreeGrafter"/>
</dbReference>
<evidence type="ECO:0000313" key="7">
    <source>
        <dbReference type="EMBL" id="PTR98819.1"/>
    </source>
</evidence>
<dbReference type="OMA" id="DEMMIYV"/>
<name>A0A089QF59_9LACO</name>
<evidence type="ECO:0000259" key="2">
    <source>
        <dbReference type="SMART" id="SM00278"/>
    </source>
</evidence>
<dbReference type="Pfam" id="PF10531">
    <property type="entry name" value="SLBB"/>
    <property type="match status" value="1"/>
</dbReference>
<reference evidence="8" key="5">
    <citation type="submission" date="2023-04" db="EMBL/GenBank/DDBJ databases">
        <title>Four porcine-derived lactic acid bacteria strains analyses and their evaluation as potential probiotics based on genomics.</title>
        <authorList>
            <person name="Niu D."/>
        </authorList>
    </citation>
    <scope>NUCLEOTIDE SEQUENCE</scope>
    <source>
        <strain evidence="8">ZSA5</strain>
    </source>
</reference>
<organism evidence="3 9">
    <name type="scientific">Ligilactobacillus salivarius</name>
    <dbReference type="NCBI Taxonomy" id="1624"/>
    <lineage>
        <taxon>Bacteria</taxon>
        <taxon>Bacillati</taxon>
        <taxon>Bacillota</taxon>
        <taxon>Bacilli</taxon>
        <taxon>Lactobacillales</taxon>
        <taxon>Lactobacillaceae</taxon>
        <taxon>Ligilactobacillus</taxon>
    </lineage>
</organism>